<gene>
    <name evidence="3" type="ORF">HBR001_LOCUS9248</name>
</gene>
<sequence>MRLHTFTLVVFTAVLAHSANPAKASNSTTTEGAPSARLRSSDACCDDVPVEQGLVPHETTAVEERMPEPWIPSSINSAVARLVEKLHAQYPKELAVEHLPEHGWQAFDEIALRHLYRLEAADKTTEQLPEHAQIVDRWLQNELEKGPRLIAEARQSFLSHEADMGAKAYQSLLAHRAEMGVEVHQSSLAYQLKMAAEAHRYFVAHQAEMGLMALNFLDSQAEMTANAHRYFLARQVEMTAEAHLDILAHQLERGVEAHHFFRAHLEKMTAEAHKHFRTNQVKMATEAYQYFLTHEAEMTAQARQYFLTYQAEMTAIAYLSFLADQAELTAEATQSFLAHKAELGADAILRHQMDPSAYFDIMYQKAKADAAKQVNGREESPIASLDLGSLDKYMKEYNTLHGSEELTLRKVMSRCIRDDAELESILSILNQGNNMIFVKSMRISQKVEDAVVEYGMISQTTRVLDAENRNNFVEFIAKLAKTNDEDIHSLIVEQLARMFDDLGAASLVYLLKYRWKDAFKHLRLKLFEHLANEGTTPAMLDNKIEKARKERAEGIGRRGLLGERYEKQREDALLNDYRLYYESPQNRKGNGQADTSTGPS</sequence>
<dbReference type="AlphaFoldDB" id="A0AAV0V172"/>
<evidence type="ECO:0000256" key="1">
    <source>
        <dbReference type="SAM" id="MobiDB-lite"/>
    </source>
</evidence>
<dbReference type="EMBL" id="CANTFL010001482">
    <property type="protein sequence ID" value="CAI5742972.1"/>
    <property type="molecule type" value="Genomic_DNA"/>
</dbReference>
<name>A0AAV0V172_HYABA</name>
<reference evidence="3" key="1">
    <citation type="submission" date="2022-12" db="EMBL/GenBank/DDBJ databases">
        <authorList>
            <person name="Webb A."/>
        </authorList>
    </citation>
    <scope>NUCLEOTIDE SEQUENCE</scope>
    <source>
        <strain evidence="3">Hp1</strain>
    </source>
</reference>
<keyword evidence="2" id="KW-0732">Signal</keyword>
<keyword evidence="4" id="KW-1185">Reference proteome</keyword>
<comment type="caution">
    <text evidence="3">The sequence shown here is derived from an EMBL/GenBank/DDBJ whole genome shotgun (WGS) entry which is preliminary data.</text>
</comment>
<feature type="compositionally biased region" description="Polar residues" evidence="1">
    <location>
        <begin position="23"/>
        <end position="32"/>
    </location>
</feature>
<protein>
    <recommendedName>
        <fullName evidence="5">RxLR effector candidate protein</fullName>
    </recommendedName>
</protein>
<feature type="signal peptide" evidence="2">
    <location>
        <begin position="1"/>
        <end position="18"/>
    </location>
</feature>
<feature type="region of interest" description="Disordered" evidence="1">
    <location>
        <begin position="20"/>
        <end position="40"/>
    </location>
</feature>
<feature type="chain" id="PRO_5043561333" description="RxLR effector candidate protein" evidence="2">
    <location>
        <begin position="19"/>
        <end position="600"/>
    </location>
</feature>
<dbReference type="Proteomes" id="UP001162031">
    <property type="component" value="Unassembled WGS sequence"/>
</dbReference>
<evidence type="ECO:0000256" key="2">
    <source>
        <dbReference type="SAM" id="SignalP"/>
    </source>
</evidence>
<evidence type="ECO:0000313" key="3">
    <source>
        <dbReference type="EMBL" id="CAI5742972.1"/>
    </source>
</evidence>
<evidence type="ECO:0000313" key="4">
    <source>
        <dbReference type="Proteomes" id="UP001162031"/>
    </source>
</evidence>
<evidence type="ECO:0008006" key="5">
    <source>
        <dbReference type="Google" id="ProtNLM"/>
    </source>
</evidence>
<proteinExistence type="predicted"/>
<organism evidence="3 4">
    <name type="scientific">Hyaloperonospora brassicae</name>
    <name type="common">Brassica downy mildew</name>
    <name type="synonym">Peronospora brassicae</name>
    <dbReference type="NCBI Taxonomy" id="162125"/>
    <lineage>
        <taxon>Eukaryota</taxon>
        <taxon>Sar</taxon>
        <taxon>Stramenopiles</taxon>
        <taxon>Oomycota</taxon>
        <taxon>Peronosporomycetes</taxon>
        <taxon>Peronosporales</taxon>
        <taxon>Peronosporaceae</taxon>
        <taxon>Hyaloperonospora</taxon>
    </lineage>
</organism>
<accession>A0AAV0V172</accession>